<proteinExistence type="predicted"/>
<feature type="compositionally biased region" description="Polar residues" evidence="1">
    <location>
        <begin position="39"/>
        <end position="48"/>
    </location>
</feature>
<name>W4V3E3_9FIRM</name>
<dbReference type="Proteomes" id="UP000019109">
    <property type="component" value="Unassembled WGS sequence"/>
</dbReference>
<evidence type="ECO:0000313" key="2">
    <source>
        <dbReference type="EMBL" id="GAE87950.1"/>
    </source>
</evidence>
<keyword evidence="2" id="KW-0808">Transferase</keyword>
<evidence type="ECO:0000256" key="1">
    <source>
        <dbReference type="SAM" id="MobiDB-lite"/>
    </source>
</evidence>
<accession>W4V3E3</accession>
<keyword evidence="3" id="KW-1185">Reference proteome</keyword>
<sequence>MIDGLMHCENIRDDHIFRMTDDTGMLQHSKYSLPDPNHGYTTDDNARA</sequence>
<reference evidence="2" key="1">
    <citation type="journal article" date="2014" name="Genome Announc.">
        <title>Draft Genome Sequence of Clostridium straminisolvens Strain JCM 21531T, Isolated from a Cellulose-Degrading Bacterial Community.</title>
        <authorList>
            <person name="Yuki M."/>
            <person name="Oshima K."/>
            <person name="Suda W."/>
            <person name="Sakamoto M."/>
            <person name="Kitamura K."/>
            <person name="Iida T."/>
            <person name="Hattori M."/>
            <person name="Ohkuma M."/>
        </authorList>
    </citation>
    <scope>NUCLEOTIDE SEQUENCE [LARGE SCALE GENOMIC DNA]</scope>
    <source>
        <strain evidence="2">JCM 21531</strain>
    </source>
</reference>
<dbReference type="AlphaFoldDB" id="W4V3E3"/>
<comment type="caution">
    <text evidence="2">The sequence shown here is derived from an EMBL/GenBank/DDBJ whole genome shotgun (WGS) entry which is preliminary data.</text>
</comment>
<dbReference type="GO" id="GO:0016740">
    <property type="term" value="F:transferase activity"/>
    <property type="evidence" value="ECO:0007669"/>
    <property type="project" value="UniProtKB-KW"/>
</dbReference>
<dbReference type="STRING" id="1294263.JCM21531_1359"/>
<feature type="region of interest" description="Disordered" evidence="1">
    <location>
        <begin position="27"/>
        <end position="48"/>
    </location>
</feature>
<organism evidence="2 3">
    <name type="scientific">Acetivibrio straminisolvens JCM 21531</name>
    <dbReference type="NCBI Taxonomy" id="1294263"/>
    <lineage>
        <taxon>Bacteria</taxon>
        <taxon>Bacillati</taxon>
        <taxon>Bacillota</taxon>
        <taxon>Clostridia</taxon>
        <taxon>Eubacteriales</taxon>
        <taxon>Oscillospiraceae</taxon>
        <taxon>Acetivibrio</taxon>
    </lineage>
</organism>
<protein>
    <submittedName>
        <fullName evidence="2">Glycosyltransferase</fullName>
    </submittedName>
</protein>
<evidence type="ECO:0000313" key="3">
    <source>
        <dbReference type="Proteomes" id="UP000019109"/>
    </source>
</evidence>
<gene>
    <name evidence="2" type="ORF">JCM21531_1359</name>
</gene>
<dbReference type="EMBL" id="BAVR01000012">
    <property type="protein sequence ID" value="GAE87950.1"/>
    <property type="molecule type" value="Genomic_DNA"/>
</dbReference>